<evidence type="ECO:0000256" key="9">
    <source>
        <dbReference type="ARBA" id="ARBA00023136"/>
    </source>
</evidence>
<evidence type="ECO:0000256" key="8">
    <source>
        <dbReference type="ARBA" id="ARBA00023032"/>
    </source>
</evidence>
<dbReference type="HAMAP" id="MF_00468">
    <property type="entry name" value="CysZ"/>
    <property type="match status" value="1"/>
</dbReference>
<evidence type="ECO:0000256" key="5">
    <source>
        <dbReference type="ARBA" id="ARBA00022605"/>
    </source>
</evidence>
<dbReference type="GO" id="GO:0000103">
    <property type="term" value="P:sulfate assimilation"/>
    <property type="evidence" value="ECO:0007669"/>
    <property type="project" value="InterPro"/>
</dbReference>
<dbReference type="RefSeq" id="WP_261919992.1">
    <property type="nucleotide sequence ID" value="NZ_CP022011.1"/>
</dbReference>
<dbReference type="InterPro" id="IPR050480">
    <property type="entry name" value="CysZ-like"/>
</dbReference>
<keyword evidence="2 11" id="KW-0813">Transport</keyword>
<evidence type="ECO:0000256" key="7">
    <source>
        <dbReference type="ARBA" id="ARBA00022989"/>
    </source>
</evidence>
<name>A0A8E3S7I2_9PAST</name>
<dbReference type="PANTHER" id="PTHR37468">
    <property type="entry name" value="SULFATE TRANSPORTER CYSZ"/>
    <property type="match status" value="1"/>
</dbReference>
<dbReference type="InterPro" id="IPR022985">
    <property type="entry name" value="Sulfate_CysZ"/>
</dbReference>
<evidence type="ECO:0000256" key="11">
    <source>
        <dbReference type="HAMAP-Rule" id="MF_00468"/>
    </source>
</evidence>
<comment type="subcellular location">
    <subcellularLocation>
        <location evidence="11">Cell inner membrane</location>
        <topology evidence="11">Multi-pass membrane protein</topology>
    </subcellularLocation>
    <subcellularLocation>
        <location evidence="1">Membrane</location>
        <topology evidence="1">Multi-pass membrane protein</topology>
    </subcellularLocation>
</comment>
<dbReference type="Pfam" id="PF07264">
    <property type="entry name" value="EI24"/>
    <property type="match status" value="1"/>
</dbReference>
<reference evidence="12" key="1">
    <citation type="submission" date="2017-06" db="EMBL/GenBank/DDBJ databases">
        <title>Genome sequencing of pathogenic and non-pathogenic strains within Bisgaard taxon 40.</title>
        <authorList>
            <person name="Ladner J.T."/>
            <person name="Lovett S.P."/>
            <person name="Koroleva G."/>
            <person name="Lorch J.M."/>
        </authorList>
    </citation>
    <scope>NUCLEOTIDE SEQUENCE</scope>
    <source>
        <strain evidence="12">27576-1-I1</strain>
    </source>
</reference>
<feature type="transmembrane region" description="Helical" evidence="11">
    <location>
        <begin position="206"/>
        <end position="239"/>
    </location>
</feature>
<dbReference type="GO" id="GO:0005886">
    <property type="term" value="C:plasma membrane"/>
    <property type="evidence" value="ECO:0007669"/>
    <property type="project" value="UniProtKB-SubCell"/>
</dbReference>
<keyword evidence="8 11" id="KW-0764">Sulfate transport</keyword>
<protein>
    <recommendedName>
        <fullName evidence="11">Sulfate transporter CysZ</fullName>
    </recommendedName>
</protein>
<keyword evidence="7 11" id="KW-1133">Transmembrane helix</keyword>
<dbReference type="PANTHER" id="PTHR37468:SF1">
    <property type="entry name" value="SULFATE TRANSPORTER CYSZ"/>
    <property type="match status" value="1"/>
</dbReference>
<evidence type="ECO:0000256" key="3">
    <source>
        <dbReference type="ARBA" id="ARBA00022475"/>
    </source>
</evidence>
<evidence type="ECO:0000256" key="1">
    <source>
        <dbReference type="ARBA" id="ARBA00004141"/>
    </source>
</evidence>
<evidence type="ECO:0000256" key="6">
    <source>
        <dbReference type="ARBA" id="ARBA00022692"/>
    </source>
</evidence>
<evidence type="ECO:0000256" key="10">
    <source>
        <dbReference type="ARBA" id="ARBA00023192"/>
    </source>
</evidence>
<dbReference type="GO" id="GO:0019344">
    <property type="term" value="P:cysteine biosynthetic process"/>
    <property type="evidence" value="ECO:0007669"/>
    <property type="project" value="UniProtKB-UniRule"/>
</dbReference>
<keyword evidence="9 11" id="KW-0472">Membrane</keyword>
<feature type="transmembrane region" description="Helical" evidence="11">
    <location>
        <begin position="166"/>
        <end position="185"/>
    </location>
</feature>
<keyword evidence="13" id="KW-1185">Reference proteome</keyword>
<evidence type="ECO:0000313" key="13">
    <source>
        <dbReference type="Proteomes" id="UP000955338"/>
    </source>
</evidence>
<dbReference type="InterPro" id="IPR059112">
    <property type="entry name" value="CysZ/EI24"/>
</dbReference>
<keyword evidence="3 11" id="KW-1003">Cell membrane</keyword>
<keyword evidence="6 11" id="KW-0812">Transmembrane</keyword>
<sequence length="256" mass="29949">MNFEEIKQGFNYFVLGWHLIMQKGLRRFVIVPFIINIILLSAIFYLFLHQINQFNHWLMAFIPDWLGVISYLILALGIAVILLFFYFIFTTLAGFIAAPFNGLLAEKVEIRLTGEETASMTLLDLTKDLPRIFKREWQKLCYSWWRLVLLFLCGFIPFLGQTIVPFLFFIFTAWLLAIQYCDYPFDNHKVDFQQMKLALAQKRWLNLTFGGLVSLCAFIPLVNFIVMPVAVCGATAIWVDHYRQQFKSNLAENRTD</sequence>
<dbReference type="EMBL" id="CP022011">
    <property type="protein sequence ID" value="QDJ15505.1"/>
    <property type="molecule type" value="Genomic_DNA"/>
</dbReference>
<dbReference type="GO" id="GO:0009675">
    <property type="term" value="F:high-affinity sulfate:proton symporter activity"/>
    <property type="evidence" value="ECO:0007669"/>
    <property type="project" value="TreeGrafter"/>
</dbReference>
<feature type="transmembrane region" description="Helical" evidence="11">
    <location>
        <begin position="28"/>
        <end position="48"/>
    </location>
</feature>
<feature type="transmembrane region" description="Helical" evidence="11">
    <location>
        <begin position="68"/>
        <end position="97"/>
    </location>
</feature>
<keyword evidence="5 11" id="KW-0028">Amino-acid biosynthesis</keyword>
<keyword evidence="4 11" id="KW-0997">Cell inner membrane</keyword>
<gene>
    <name evidence="11" type="primary">cysZ</name>
    <name evidence="12" type="ORF">CEP48_08785</name>
</gene>
<comment type="function">
    <text evidence="11">High affinity, high specificity proton-dependent sulfate transporter, which mediates sulfate uptake. Provides the sulfur source for the cysteine synthesis pathway.</text>
</comment>
<organism evidence="12 13">
    <name type="scientific">Mergibacter septicus</name>
    <dbReference type="NCBI Taxonomy" id="221402"/>
    <lineage>
        <taxon>Bacteria</taxon>
        <taxon>Pseudomonadati</taxon>
        <taxon>Pseudomonadota</taxon>
        <taxon>Gammaproteobacteria</taxon>
        <taxon>Pasteurellales</taxon>
        <taxon>Pasteurellaceae</taxon>
        <taxon>Mergibacter</taxon>
    </lineage>
</organism>
<evidence type="ECO:0000256" key="2">
    <source>
        <dbReference type="ARBA" id="ARBA00022448"/>
    </source>
</evidence>
<dbReference type="AlphaFoldDB" id="A0A8E3S7I2"/>
<keyword evidence="10 11" id="KW-0198">Cysteine biosynthesis</keyword>
<dbReference type="NCBIfam" id="NF003433">
    <property type="entry name" value="PRK04949.1"/>
    <property type="match status" value="1"/>
</dbReference>
<evidence type="ECO:0000313" key="12">
    <source>
        <dbReference type="EMBL" id="QDJ15505.1"/>
    </source>
</evidence>
<comment type="similarity">
    <text evidence="11">Belongs to the CysZ family.</text>
</comment>
<proteinExistence type="inferred from homology"/>
<evidence type="ECO:0000256" key="4">
    <source>
        <dbReference type="ARBA" id="ARBA00022519"/>
    </source>
</evidence>
<dbReference type="Proteomes" id="UP000955338">
    <property type="component" value="Chromosome"/>
</dbReference>
<accession>A0A8E3S7I2</accession>